<dbReference type="PANTHER" id="PTHR46855:SF21">
    <property type="entry name" value="GATA ZINC FINGER PROTEIN"/>
    <property type="match status" value="1"/>
</dbReference>
<dbReference type="Pfam" id="PF00320">
    <property type="entry name" value="GATA"/>
    <property type="match status" value="1"/>
</dbReference>
<proteinExistence type="predicted"/>
<dbReference type="GO" id="GO:0043565">
    <property type="term" value="F:sequence-specific DNA binding"/>
    <property type="evidence" value="ECO:0007669"/>
    <property type="project" value="InterPro"/>
</dbReference>
<organism evidence="6 7">
    <name type="scientific">Rubroshorea leprosula</name>
    <dbReference type="NCBI Taxonomy" id="152421"/>
    <lineage>
        <taxon>Eukaryota</taxon>
        <taxon>Viridiplantae</taxon>
        <taxon>Streptophyta</taxon>
        <taxon>Embryophyta</taxon>
        <taxon>Tracheophyta</taxon>
        <taxon>Spermatophyta</taxon>
        <taxon>Magnoliopsida</taxon>
        <taxon>eudicotyledons</taxon>
        <taxon>Gunneridae</taxon>
        <taxon>Pentapetalae</taxon>
        <taxon>rosids</taxon>
        <taxon>malvids</taxon>
        <taxon>Malvales</taxon>
        <taxon>Dipterocarpaceae</taxon>
        <taxon>Rubroshorea</taxon>
    </lineage>
</organism>
<dbReference type="GO" id="GO:0008270">
    <property type="term" value="F:zinc ion binding"/>
    <property type="evidence" value="ECO:0007669"/>
    <property type="project" value="InterPro"/>
</dbReference>
<dbReference type="SUPFAM" id="SSF57716">
    <property type="entry name" value="Glucocorticoid receptor-like (DNA-binding domain)"/>
    <property type="match status" value="1"/>
</dbReference>
<keyword evidence="1" id="KW-0805">Transcription regulation</keyword>
<feature type="region of interest" description="Disordered" evidence="4">
    <location>
        <begin position="1"/>
        <end position="20"/>
    </location>
</feature>
<keyword evidence="3" id="KW-0804">Transcription</keyword>
<protein>
    <recommendedName>
        <fullName evidence="5">GATA-type domain-containing protein</fullName>
    </recommendedName>
</protein>
<dbReference type="InterPro" id="IPR044589">
    <property type="entry name" value="GATA26/27"/>
</dbReference>
<dbReference type="AlphaFoldDB" id="A0AAV5KI28"/>
<dbReference type="Proteomes" id="UP001054252">
    <property type="component" value="Unassembled WGS sequence"/>
</dbReference>
<feature type="compositionally biased region" description="Pro residues" evidence="4">
    <location>
        <begin position="1"/>
        <end position="16"/>
    </location>
</feature>
<dbReference type="SMART" id="SM00401">
    <property type="entry name" value="ZnF_GATA"/>
    <property type="match status" value="1"/>
</dbReference>
<dbReference type="CDD" id="cd00202">
    <property type="entry name" value="ZnF_GATA"/>
    <property type="match status" value="1"/>
</dbReference>
<keyword evidence="2" id="KW-0238">DNA-binding</keyword>
<comment type="caution">
    <text evidence="6">The sequence shown here is derived from an EMBL/GenBank/DDBJ whole genome shotgun (WGS) entry which is preliminary data.</text>
</comment>
<accession>A0AAV5KI28</accession>
<sequence>MKVPLNPPPPTSPTPCTPLWRNGPPDKPVLCNACGSRYRLRKSLDNYTPRNAQAIRRKRTIPIIPRPKIIIEEENLSSNNTCYSLGSDGSTSIIKSSAESFSNETFCLTRQIEPSTNFWDSQIPSRKRREVVNNNGLSFDIETLQNDLYNLQKGEDQTHEDVLIYEKNMLLIPPTEIGLGSILLKQTQVSSKDKK</sequence>
<evidence type="ECO:0000256" key="4">
    <source>
        <dbReference type="SAM" id="MobiDB-lite"/>
    </source>
</evidence>
<reference evidence="6 7" key="1">
    <citation type="journal article" date="2021" name="Commun. Biol.">
        <title>The genome of Shorea leprosula (Dipterocarpaceae) highlights the ecological relevance of drought in aseasonal tropical rainforests.</title>
        <authorList>
            <person name="Ng K.K.S."/>
            <person name="Kobayashi M.J."/>
            <person name="Fawcett J.A."/>
            <person name="Hatakeyama M."/>
            <person name="Paape T."/>
            <person name="Ng C.H."/>
            <person name="Ang C.C."/>
            <person name="Tnah L.H."/>
            <person name="Lee C.T."/>
            <person name="Nishiyama T."/>
            <person name="Sese J."/>
            <person name="O'Brien M.J."/>
            <person name="Copetti D."/>
            <person name="Mohd Noor M.I."/>
            <person name="Ong R.C."/>
            <person name="Putra M."/>
            <person name="Sireger I.Z."/>
            <person name="Indrioko S."/>
            <person name="Kosugi Y."/>
            <person name="Izuno A."/>
            <person name="Isagi Y."/>
            <person name="Lee S.L."/>
            <person name="Shimizu K.K."/>
        </authorList>
    </citation>
    <scope>NUCLEOTIDE SEQUENCE [LARGE SCALE GENOMIC DNA]</scope>
    <source>
        <strain evidence="6">214</strain>
    </source>
</reference>
<dbReference type="InterPro" id="IPR000679">
    <property type="entry name" value="Znf_GATA"/>
</dbReference>
<dbReference type="Gene3D" id="3.30.50.10">
    <property type="entry name" value="Erythroid Transcription Factor GATA-1, subunit A"/>
    <property type="match status" value="1"/>
</dbReference>
<evidence type="ECO:0000256" key="2">
    <source>
        <dbReference type="ARBA" id="ARBA00023125"/>
    </source>
</evidence>
<dbReference type="PANTHER" id="PTHR46855">
    <property type="entry name" value="OSJNBB0038F03.10 PROTEIN"/>
    <property type="match status" value="1"/>
</dbReference>
<evidence type="ECO:0000259" key="5">
    <source>
        <dbReference type="SMART" id="SM00401"/>
    </source>
</evidence>
<dbReference type="GO" id="GO:0006355">
    <property type="term" value="P:regulation of DNA-templated transcription"/>
    <property type="evidence" value="ECO:0007669"/>
    <property type="project" value="InterPro"/>
</dbReference>
<dbReference type="EMBL" id="BPVZ01000065">
    <property type="protein sequence ID" value="GKV24233.1"/>
    <property type="molecule type" value="Genomic_DNA"/>
</dbReference>
<gene>
    <name evidence="6" type="ORF">SLEP1_g33868</name>
</gene>
<evidence type="ECO:0000313" key="7">
    <source>
        <dbReference type="Proteomes" id="UP001054252"/>
    </source>
</evidence>
<evidence type="ECO:0000313" key="6">
    <source>
        <dbReference type="EMBL" id="GKV24233.1"/>
    </source>
</evidence>
<evidence type="ECO:0000256" key="3">
    <source>
        <dbReference type="ARBA" id="ARBA00023163"/>
    </source>
</evidence>
<keyword evidence="7" id="KW-1185">Reference proteome</keyword>
<name>A0AAV5KI28_9ROSI</name>
<dbReference type="InterPro" id="IPR013088">
    <property type="entry name" value="Znf_NHR/GATA"/>
</dbReference>
<evidence type="ECO:0000256" key="1">
    <source>
        <dbReference type="ARBA" id="ARBA00023015"/>
    </source>
</evidence>
<feature type="domain" description="GATA-type" evidence="5">
    <location>
        <begin position="10"/>
        <end position="62"/>
    </location>
</feature>